<evidence type="ECO:0000259" key="5">
    <source>
        <dbReference type="Pfam" id="PF00890"/>
    </source>
</evidence>
<organism evidence="6 7">
    <name type="scientific">Azospirillum oleiclasticum</name>
    <dbReference type="NCBI Taxonomy" id="2735135"/>
    <lineage>
        <taxon>Bacteria</taxon>
        <taxon>Pseudomonadati</taxon>
        <taxon>Pseudomonadota</taxon>
        <taxon>Alphaproteobacteria</taxon>
        <taxon>Rhodospirillales</taxon>
        <taxon>Azospirillaceae</taxon>
        <taxon>Azospirillum</taxon>
    </lineage>
</organism>
<protein>
    <submittedName>
        <fullName evidence="6">FAD-dependent oxidoreductase</fullName>
    </submittedName>
</protein>
<dbReference type="EMBL" id="JABFDB010000033">
    <property type="protein sequence ID" value="NYZ24001.1"/>
    <property type="molecule type" value="Genomic_DNA"/>
</dbReference>
<evidence type="ECO:0000313" key="7">
    <source>
        <dbReference type="Proteomes" id="UP000584642"/>
    </source>
</evidence>
<evidence type="ECO:0000256" key="2">
    <source>
        <dbReference type="ARBA" id="ARBA00022630"/>
    </source>
</evidence>
<feature type="domain" description="FAD-dependent oxidoreductase 2 FAD-binding" evidence="5">
    <location>
        <begin position="294"/>
        <end position="503"/>
    </location>
</feature>
<proteinExistence type="predicted"/>
<dbReference type="Gene3D" id="3.90.700.10">
    <property type="entry name" value="Succinate dehydrogenase/fumarate reductase flavoprotein, catalytic domain"/>
    <property type="match status" value="1"/>
</dbReference>
<dbReference type="Gene3D" id="3.50.50.60">
    <property type="entry name" value="FAD/NAD(P)-binding domain"/>
    <property type="match status" value="2"/>
</dbReference>
<dbReference type="SUPFAM" id="SSF51905">
    <property type="entry name" value="FAD/NAD(P)-binding domain"/>
    <property type="match status" value="1"/>
</dbReference>
<accession>A0ABX2TIE0</accession>
<comment type="caution">
    <text evidence="6">The sequence shown here is derived from an EMBL/GenBank/DDBJ whole genome shotgun (WGS) entry which is preliminary data.</text>
</comment>
<name>A0ABX2TIE0_9PROT</name>
<keyword evidence="2" id="KW-0285">Flavoprotein</keyword>
<dbReference type="Proteomes" id="UP000584642">
    <property type="component" value="Unassembled WGS sequence"/>
</dbReference>
<keyword evidence="7" id="KW-1185">Reference proteome</keyword>
<reference evidence="6 7" key="1">
    <citation type="submission" date="2020-05" db="EMBL/GenBank/DDBJ databases">
        <title>Azospirillum oleiclasticum sp. nov, a nitrogen-fixing and heavy crude oil-emulsifying bacterium isolated from the crude oil of Yumen Oilfield.</title>
        <authorList>
            <person name="Wu D."/>
            <person name="Cai M."/>
            <person name="Zhang X."/>
        </authorList>
    </citation>
    <scope>NUCLEOTIDE SEQUENCE [LARGE SCALE GENOMIC DNA]</scope>
    <source>
        <strain evidence="6 7">ROY-1-1-2</strain>
    </source>
</reference>
<dbReference type="InterPro" id="IPR050315">
    <property type="entry name" value="FAD-oxidoreductase_2"/>
</dbReference>
<dbReference type="SUPFAM" id="SSF56425">
    <property type="entry name" value="Succinate dehydrogenase/fumarate reductase flavoprotein, catalytic domain"/>
    <property type="match status" value="1"/>
</dbReference>
<dbReference type="RefSeq" id="WP_180285777.1">
    <property type="nucleotide sequence ID" value="NZ_JABFDB010000033.1"/>
</dbReference>
<dbReference type="InterPro" id="IPR036188">
    <property type="entry name" value="FAD/NAD-bd_sf"/>
</dbReference>
<keyword evidence="4" id="KW-0560">Oxidoreductase</keyword>
<dbReference type="InterPro" id="IPR003953">
    <property type="entry name" value="FAD-dep_OxRdtase_2_FAD-bd"/>
</dbReference>
<dbReference type="Pfam" id="PF00890">
    <property type="entry name" value="FAD_binding_2"/>
    <property type="match status" value="2"/>
</dbReference>
<evidence type="ECO:0000256" key="4">
    <source>
        <dbReference type="ARBA" id="ARBA00023002"/>
    </source>
</evidence>
<dbReference type="PRINTS" id="PR00411">
    <property type="entry name" value="PNDRDTASEI"/>
</dbReference>
<dbReference type="InterPro" id="IPR027477">
    <property type="entry name" value="Succ_DH/fumarate_Rdtase_cat_sf"/>
</dbReference>
<dbReference type="PANTHER" id="PTHR43400">
    <property type="entry name" value="FUMARATE REDUCTASE"/>
    <property type="match status" value="1"/>
</dbReference>
<gene>
    <name evidence="6" type="ORF">HND93_30225</name>
</gene>
<feature type="domain" description="FAD-dependent oxidoreductase 2 FAD-binding" evidence="5">
    <location>
        <begin position="12"/>
        <end position="257"/>
    </location>
</feature>
<comment type="cofactor">
    <cofactor evidence="1">
        <name>FAD</name>
        <dbReference type="ChEBI" id="CHEBI:57692"/>
    </cofactor>
</comment>
<sequence length="523" mass="56806">MSNVESWDLETDVVVVGYGAAGAVAAIEARDAGAEVLLIEKMPFPGGLSIVSAGGIRIGFDRDQVLAYLKATCGGRTPDDLLEVLADGMVEVPDYIRRLAAVNGAEVRVTPALGNYPLPGYEALGYCDIGTVPALEGAAGHHAVRGIKAGTRLFKVLEDNVEARGIRVLYRTAADRLLTGPDGAVTGLRATVDGTMRRIRARRGVVLACGGFEANEEMKRQYFQAQPVLAGSFRGNTGDGIAMAQAVGADLWHMWHYHGPYGLRHTDPDYPFAFYLKAIPMWTPGRLDRLSSLGMTDPAGAPVSQKALARMAWILVDQGGRRFMDEYPPYPGDTGVRPFDQFDPKTQRFPRIPAFMVFDEDGRRLYPMGRPVHNDADARYEWSADNLREVENGIFERADSLEDLAGLMGVPAHELVGTVERWNRAVAEGHDEEWGRQPSTMLPIASPPFYFGRVYPVVINTQGGPRHNVRQEVVDPFGDPIPRLFAAGELGSLFGHLYLSGGNLAECVVGGRIAGRNAAGMPS</sequence>
<keyword evidence="3" id="KW-0274">FAD</keyword>
<dbReference type="PANTHER" id="PTHR43400:SF10">
    <property type="entry name" value="3-OXOSTEROID 1-DEHYDROGENASE"/>
    <property type="match status" value="1"/>
</dbReference>
<evidence type="ECO:0000313" key="6">
    <source>
        <dbReference type="EMBL" id="NYZ24001.1"/>
    </source>
</evidence>
<evidence type="ECO:0000256" key="1">
    <source>
        <dbReference type="ARBA" id="ARBA00001974"/>
    </source>
</evidence>
<evidence type="ECO:0000256" key="3">
    <source>
        <dbReference type="ARBA" id="ARBA00022827"/>
    </source>
</evidence>